<dbReference type="Gene3D" id="1.10.40.80">
    <property type="match status" value="1"/>
</dbReference>
<evidence type="ECO:0000256" key="1">
    <source>
        <dbReference type="ARBA" id="ARBA00005791"/>
    </source>
</evidence>
<keyword evidence="5" id="KW-0676">Redox-active center</keyword>
<dbReference type="PROSITE" id="PS51352">
    <property type="entry name" value="THIOREDOXIN_2"/>
    <property type="match status" value="1"/>
</dbReference>
<keyword evidence="2" id="KW-0732">Signal</keyword>
<protein>
    <submittedName>
        <fullName evidence="7">Thioredoxin domain-containing protein</fullName>
    </submittedName>
</protein>
<evidence type="ECO:0000256" key="5">
    <source>
        <dbReference type="ARBA" id="ARBA00023284"/>
    </source>
</evidence>
<dbReference type="Gene3D" id="3.40.30.10">
    <property type="entry name" value="Glutaredoxin"/>
    <property type="match status" value="1"/>
</dbReference>
<sequence>MLPNRSLHMLVIVAIIFLTVLPASSQEDTFLLRKDDRVRGNQQAPVTLLEYSDFTCGYCEKFFEETWPLLFSEYIQTGKLRLIYRDFPRSTSGPSIDTAMAARCAGEQGQYWSMHDQLFSSNRKFSSEQIQQQAEDLRLNVRQFSECVQAERYMDSIYRDRMEGGSIGVRGTPHFILFLTHNPKEGPFLVIPGAFPFDVFQENIEKLLAQAKTQKRSDPL</sequence>
<organism evidence="7 8">
    <name type="scientific">Candidatus Nitronereus thalassa</name>
    <dbReference type="NCBI Taxonomy" id="3020898"/>
    <lineage>
        <taxon>Bacteria</taxon>
        <taxon>Pseudomonadati</taxon>
        <taxon>Nitrospirota</taxon>
        <taxon>Nitrospiria</taxon>
        <taxon>Nitrospirales</taxon>
        <taxon>Nitrospiraceae</taxon>
        <taxon>Candidatus Nitronereus</taxon>
    </lineage>
</organism>
<comment type="similarity">
    <text evidence="1">Belongs to the thioredoxin family. DsbA subfamily.</text>
</comment>
<evidence type="ECO:0000256" key="2">
    <source>
        <dbReference type="ARBA" id="ARBA00022729"/>
    </source>
</evidence>
<dbReference type="InterPro" id="IPR013766">
    <property type="entry name" value="Thioredoxin_domain"/>
</dbReference>
<dbReference type="PANTHER" id="PTHR13887:SF14">
    <property type="entry name" value="DISULFIDE BOND FORMATION PROTEIN D"/>
    <property type="match status" value="1"/>
</dbReference>
<keyword evidence="8" id="KW-1185">Reference proteome</keyword>
<keyword evidence="3" id="KW-0560">Oxidoreductase</keyword>
<feature type="domain" description="Thioredoxin" evidence="6">
    <location>
        <begin position="15"/>
        <end position="209"/>
    </location>
</feature>
<keyword evidence="4" id="KW-1015">Disulfide bond</keyword>
<dbReference type="RefSeq" id="WP_313833854.1">
    <property type="nucleotide sequence ID" value="NZ_JAQOUE010000001.1"/>
</dbReference>
<dbReference type="InterPro" id="IPR012336">
    <property type="entry name" value="Thioredoxin-like_fold"/>
</dbReference>
<proteinExistence type="inferred from homology"/>
<gene>
    <name evidence="7" type="ORF">PPG34_13120</name>
</gene>
<dbReference type="Pfam" id="PF13462">
    <property type="entry name" value="Thioredoxin_4"/>
    <property type="match status" value="1"/>
</dbReference>
<evidence type="ECO:0000259" key="6">
    <source>
        <dbReference type="PROSITE" id="PS51352"/>
    </source>
</evidence>
<evidence type="ECO:0000256" key="3">
    <source>
        <dbReference type="ARBA" id="ARBA00023002"/>
    </source>
</evidence>
<evidence type="ECO:0000256" key="4">
    <source>
        <dbReference type="ARBA" id="ARBA00023157"/>
    </source>
</evidence>
<evidence type="ECO:0000313" key="8">
    <source>
        <dbReference type="Proteomes" id="UP001250932"/>
    </source>
</evidence>
<dbReference type="PANTHER" id="PTHR13887">
    <property type="entry name" value="GLUTATHIONE S-TRANSFERASE KAPPA"/>
    <property type="match status" value="1"/>
</dbReference>
<evidence type="ECO:0000313" key="7">
    <source>
        <dbReference type="EMBL" id="MDT7043296.1"/>
    </source>
</evidence>
<comment type="caution">
    <text evidence="7">The sequence shown here is derived from an EMBL/GenBank/DDBJ whole genome shotgun (WGS) entry which is preliminary data.</text>
</comment>
<dbReference type="InterPro" id="IPR036249">
    <property type="entry name" value="Thioredoxin-like_sf"/>
</dbReference>
<dbReference type="Proteomes" id="UP001250932">
    <property type="component" value="Unassembled WGS sequence"/>
</dbReference>
<dbReference type="EMBL" id="JAQOUE010000001">
    <property type="protein sequence ID" value="MDT7043296.1"/>
    <property type="molecule type" value="Genomic_DNA"/>
</dbReference>
<accession>A0ABU3KA69</accession>
<reference evidence="7 8" key="1">
    <citation type="journal article" date="2023" name="ISME J.">
        <title>Cultivation and genomic characterization of novel and ubiquitous marine nitrite-oxidizing bacteria from the Nitrospirales.</title>
        <authorList>
            <person name="Mueller A.J."/>
            <person name="Daebeler A."/>
            <person name="Herbold C.W."/>
            <person name="Kirkegaard R.H."/>
            <person name="Daims H."/>
        </authorList>
    </citation>
    <scope>NUCLEOTIDE SEQUENCE [LARGE SCALE GENOMIC DNA]</scope>
    <source>
        <strain evidence="7 8">EB</strain>
    </source>
</reference>
<dbReference type="SUPFAM" id="SSF52833">
    <property type="entry name" value="Thioredoxin-like"/>
    <property type="match status" value="1"/>
</dbReference>
<name>A0ABU3KA69_9BACT</name>